<protein>
    <submittedName>
        <fullName evidence="1">Uncharacterized protein</fullName>
    </submittedName>
</protein>
<name>A0A5B7K125_PORTR</name>
<dbReference type="EMBL" id="VSRR010130104">
    <property type="protein sequence ID" value="MPD02143.1"/>
    <property type="molecule type" value="Genomic_DNA"/>
</dbReference>
<keyword evidence="2" id="KW-1185">Reference proteome</keyword>
<gene>
    <name evidence="1" type="ORF">E2C01_097702</name>
</gene>
<proteinExistence type="predicted"/>
<sequence length="45" mass="5315">MALNAPRYTAVEALRGDMGWSTFRERLVKATLNTRSGWKEWMRKE</sequence>
<evidence type="ECO:0000313" key="2">
    <source>
        <dbReference type="Proteomes" id="UP000324222"/>
    </source>
</evidence>
<dbReference type="Proteomes" id="UP000324222">
    <property type="component" value="Unassembled WGS sequence"/>
</dbReference>
<organism evidence="1 2">
    <name type="scientific">Portunus trituberculatus</name>
    <name type="common">Swimming crab</name>
    <name type="synonym">Neptunus trituberculatus</name>
    <dbReference type="NCBI Taxonomy" id="210409"/>
    <lineage>
        <taxon>Eukaryota</taxon>
        <taxon>Metazoa</taxon>
        <taxon>Ecdysozoa</taxon>
        <taxon>Arthropoda</taxon>
        <taxon>Crustacea</taxon>
        <taxon>Multicrustacea</taxon>
        <taxon>Malacostraca</taxon>
        <taxon>Eumalacostraca</taxon>
        <taxon>Eucarida</taxon>
        <taxon>Decapoda</taxon>
        <taxon>Pleocyemata</taxon>
        <taxon>Brachyura</taxon>
        <taxon>Eubrachyura</taxon>
        <taxon>Portunoidea</taxon>
        <taxon>Portunidae</taxon>
        <taxon>Portuninae</taxon>
        <taxon>Portunus</taxon>
    </lineage>
</organism>
<evidence type="ECO:0000313" key="1">
    <source>
        <dbReference type="EMBL" id="MPD02143.1"/>
    </source>
</evidence>
<dbReference type="AlphaFoldDB" id="A0A5B7K125"/>
<accession>A0A5B7K125</accession>
<comment type="caution">
    <text evidence="1">The sequence shown here is derived from an EMBL/GenBank/DDBJ whole genome shotgun (WGS) entry which is preliminary data.</text>
</comment>
<reference evidence="1 2" key="1">
    <citation type="submission" date="2019-05" db="EMBL/GenBank/DDBJ databases">
        <title>Another draft genome of Portunus trituberculatus and its Hox gene families provides insights of decapod evolution.</title>
        <authorList>
            <person name="Jeong J.-H."/>
            <person name="Song I."/>
            <person name="Kim S."/>
            <person name="Choi T."/>
            <person name="Kim D."/>
            <person name="Ryu S."/>
            <person name="Kim W."/>
        </authorList>
    </citation>
    <scope>NUCLEOTIDE SEQUENCE [LARGE SCALE GENOMIC DNA]</scope>
    <source>
        <tissue evidence="1">Muscle</tissue>
    </source>
</reference>